<organism evidence="7 8">
    <name type="scientific">Imperialibacter roseus</name>
    <dbReference type="NCBI Taxonomy" id="1324217"/>
    <lineage>
        <taxon>Bacteria</taxon>
        <taxon>Pseudomonadati</taxon>
        <taxon>Bacteroidota</taxon>
        <taxon>Cytophagia</taxon>
        <taxon>Cytophagales</taxon>
        <taxon>Flammeovirgaceae</taxon>
        <taxon>Imperialibacter</taxon>
    </lineage>
</organism>
<evidence type="ECO:0000256" key="3">
    <source>
        <dbReference type="ARBA" id="ARBA00022723"/>
    </source>
</evidence>
<proteinExistence type="inferred from homology"/>
<dbReference type="RefSeq" id="WP_317491614.1">
    <property type="nucleotide sequence ID" value="NZ_CP136051.1"/>
</dbReference>
<dbReference type="Pfam" id="PF00850">
    <property type="entry name" value="Hist_deacetyl"/>
    <property type="match status" value="1"/>
</dbReference>
<keyword evidence="3" id="KW-0479">Metal-binding</keyword>
<dbReference type="SUPFAM" id="SSF55729">
    <property type="entry name" value="Acyl-CoA N-acyltransferases (Nat)"/>
    <property type="match status" value="1"/>
</dbReference>
<dbReference type="Gene3D" id="3.40.630.30">
    <property type="match status" value="1"/>
</dbReference>
<evidence type="ECO:0000256" key="2">
    <source>
        <dbReference type="ARBA" id="ARBA00005947"/>
    </source>
</evidence>
<evidence type="ECO:0000259" key="6">
    <source>
        <dbReference type="PROSITE" id="PS51186"/>
    </source>
</evidence>
<keyword evidence="8" id="KW-1185">Reference proteome</keyword>
<evidence type="ECO:0000256" key="4">
    <source>
        <dbReference type="ARBA" id="ARBA00022801"/>
    </source>
</evidence>
<reference evidence="7 8" key="1">
    <citation type="journal article" date="2023" name="Microbiol. Resour. Announc.">
        <title>Complete Genome Sequence of Imperialibacter roseus strain P4T.</title>
        <authorList>
            <person name="Tizabi D.R."/>
            <person name="Bachvaroff T."/>
            <person name="Hill R.T."/>
        </authorList>
    </citation>
    <scope>NUCLEOTIDE SEQUENCE [LARGE SCALE GENOMIC DNA]</scope>
    <source>
        <strain evidence="7 8">P4T</strain>
    </source>
</reference>
<dbReference type="InterPro" id="IPR000182">
    <property type="entry name" value="GNAT_dom"/>
</dbReference>
<dbReference type="InterPro" id="IPR000286">
    <property type="entry name" value="HDACs"/>
</dbReference>
<comment type="similarity">
    <text evidence="2">Belongs to the histone deacetylase family.</text>
</comment>
<comment type="cofactor">
    <cofactor evidence="1">
        <name>Zn(2+)</name>
        <dbReference type="ChEBI" id="CHEBI:29105"/>
    </cofactor>
</comment>
<accession>A0ABZ0IVA8</accession>
<dbReference type="PRINTS" id="PR01270">
    <property type="entry name" value="HDASUPER"/>
</dbReference>
<sequence length="581" mass="65043">MGLNSIRRIYDHTTEYNIVALEECRAILLSQFPYMSEKEADELLQDAGEHAVKPYRSIVIIAEGRDKQVMGVAIASHFLKDNFIFLDFIATNKHRISGGIGGALYERLRDEAHSISAIGVFFDCLTDKREWAVDAAEYRQNLARLKFYEKYGARPLEGFSYDLRRDDESYFYLIFDGLGKKDHLSAQLCKSVVSSILESKAKGKVSDGYIGQVLRSIKGSIALRPFRYVKSEPVESTKVSVPADKQIALVVNEGHLIHHVRERGYLESPVRVTSILKELKKTSIFKDTPAKVYPDSHIEAVHEKQYLKFLKKICEWIGETTTMYGDVFPIRNAARLPKDIELQIGYYCIDTSTPLNANAYKAARGAVNCALTAADVVLGGQPMAYALVRPPGHHAERKYFGGFCYLNSNAVAAHYLSKNGKKVVILDIDYHHGNGQQDIFYHRSDVFTVSIHGDPEYAYPNFTGFTDEIGEGEGEGFNLNIALPKGVEGLAYHKALKKALEAIKKYKPDYLVIALGLDIAKGDPSGTWLLSPDDFAINGKMIAALKLPTLVIQEGGYKNKVLGVNARRFFQGLWEGRYLVK</sequence>
<evidence type="ECO:0000256" key="1">
    <source>
        <dbReference type="ARBA" id="ARBA00001947"/>
    </source>
</evidence>
<dbReference type="PANTHER" id="PTHR10625">
    <property type="entry name" value="HISTONE DEACETYLASE HDAC1-RELATED"/>
    <property type="match status" value="1"/>
</dbReference>
<dbReference type="Gene3D" id="3.40.800.20">
    <property type="entry name" value="Histone deacetylase domain"/>
    <property type="match status" value="1"/>
</dbReference>
<dbReference type="CDD" id="cd10001">
    <property type="entry name" value="HDAC_classII_APAH"/>
    <property type="match status" value="1"/>
</dbReference>
<dbReference type="InterPro" id="IPR023696">
    <property type="entry name" value="Ureohydrolase_dom_sf"/>
</dbReference>
<name>A0ABZ0IVA8_9BACT</name>
<gene>
    <name evidence="7" type="ORF">RT717_10110</name>
</gene>
<evidence type="ECO:0000256" key="5">
    <source>
        <dbReference type="ARBA" id="ARBA00022833"/>
    </source>
</evidence>
<evidence type="ECO:0000313" key="8">
    <source>
        <dbReference type="Proteomes" id="UP001302349"/>
    </source>
</evidence>
<feature type="domain" description="N-acetyltransferase" evidence="6">
    <location>
        <begin position="11"/>
        <end position="177"/>
    </location>
</feature>
<keyword evidence="4" id="KW-0378">Hydrolase</keyword>
<protein>
    <submittedName>
        <fullName evidence="7">Histone deacetylase family protein</fullName>
    </submittedName>
</protein>
<dbReference type="Proteomes" id="UP001302349">
    <property type="component" value="Chromosome"/>
</dbReference>
<dbReference type="InterPro" id="IPR037138">
    <property type="entry name" value="His_deacetylse_dom_sf"/>
</dbReference>
<keyword evidence="5" id="KW-0862">Zinc</keyword>
<dbReference type="PANTHER" id="PTHR10625:SF17">
    <property type="entry name" value="HISTONE DEACETYLASE 8"/>
    <property type="match status" value="1"/>
</dbReference>
<dbReference type="InterPro" id="IPR023801">
    <property type="entry name" value="His_deacetylse_dom"/>
</dbReference>
<dbReference type="PROSITE" id="PS51186">
    <property type="entry name" value="GNAT"/>
    <property type="match status" value="1"/>
</dbReference>
<dbReference type="SUPFAM" id="SSF52768">
    <property type="entry name" value="Arginase/deacetylase"/>
    <property type="match status" value="1"/>
</dbReference>
<evidence type="ECO:0000313" key="7">
    <source>
        <dbReference type="EMBL" id="WOK08987.1"/>
    </source>
</evidence>
<dbReference type="EMBL" id="CP136051">
    <property type="protein sequence ID" value="WOK08987.1"/>
    <property type="molecule type" value="Genomic_DNA"/>
</dbReference>
<dbReference type="InterPro" id="IPR016181">
    <property type="entry name" value="Acyl_CoA_acyltransferase"/>
</dbReference>